<name>A0A4S8L415_DENBC</name>
<sequence>MPPKKKGQKGPKPTNKVKARKTTGGSAPRKTLGFTPNSSGRESGTRKRKLDVALDSLSDNPDKDDALLNVGDDPMSSSDGENEVIDYDYFSKLSLDAQWCSSCNDNTETPKVTCDDCKHIVCYGGKSSGACLVLTPTAVKSPNWSSFICPACEHLKQRDSAGKGPSIYHGFYDESGKPLPKVLLEIRNRQFTWFKPLKLEPVAIVQLQVAEAGQDLEIPYRTAVLRASAYASGVVSVSQVLDYQLRSPEREGNLLSGPQPLLTSKINFDFATEAGMEQYAREMVNLRHAVNCMGISRVVFFVVTHSDPATGDLHFAPDGAGAQTLEVVMNTLFSTATEDWLRPKDTYLFNLVCGSKVITAEGYRHLQAYVTSRVFKNIFMFPTVHLQPHELTCFITNLLEHVLFHHEAVEPTIPIVLNELSGIGLHTRILHLCLHQDFRSQPTCHAVRHVWTHQMRRPWGLDAPSYCHLCKAIKSFHAERNPGPDGTFVVKFKCHGPHCRMVVEVPLTSAESNLVRGPKERHGKWQQHEFQWEQDLLERF</sequence>
<evidence type="ECO:0000313" key="3">
    <source>
        <dbReference type="Proteomes" id="UP000297245"/>
    </source>
</evidence>
<reference evidence="2 3" key="1">
    <citation type="journal article" date="2019" name="Nat. Ecol. Evol.">
        <title>Megaphylogeny resolves global patterns of mushroom evolution.</title>
        <authorList>
            <person name="Varga T."/>
            <person name="Krizsan K."/>
            <person name="Foldi C."/>
            <person name="Dima B."/>
            <person name="Sanchez-Garcia M."/>
            <person name="Sanchez-Ramirez S."/>
            <person name="Szollosi G.J."/>
            <person name="Szarkandi J.G."/>
            <person name="Papp V."/>
            <person name="Albert L."/>
            <person name="Andreopoulos W."/>
            <person name="Angelini C."/>
            <person name="Antonin V."/>
            <person name="Barry K.W."/>
            <person name="Bougher N.L."/>
            <person name="Buchanan P."/>
            <person name="Buyck B."/>
            <person name="Bense V."/>
            <person name="Catcheside P."/>
            <person name="Chovatia M."/>
            <person name="Cooper J."/>
            <person name="Damon W."/>
            <person name="Desjardin D."/>
            <person name="Finy P."/>
            <person name="Geml J."/>
            <person name="Haridas S."/>
            <person name="Hughes K."/>
            <person name="Justo A."/>
            <person name="Karasinski D."/>
            <person name="Kautmanova I."/>
            <person name="Kiss B."/>
            <person name="Kocsube S."/>
            <person name="Kotiranta H."/>
            <person name="LaButti K.M."/>
            <person name="Lechner B.E."/>
            <person name="Liimatainen K."/>
            <person name="Lipzen A."/>
            <person name="Lukacs Z."/>
            <person name="Mihaltcheva S."/>
            <person name="Morgado L.N."/>
            <person name="Niskanen T."/>
            <person name="Noordeloos M.E."/>
            <person name="Ohm R.A."/>
            <person name="Ortiz-Santana B."/>
            <person name="Ovrebo C."/>
            <person name="Racz N."/>
            <person name="Riley R."/>
            <person name="Savchenko A."/>
            <person name="Shiryaev A."/>
            <person name="Soop K."/>
            <person name="Spirin V."/>
            <person name="Szebenyi C."/>
            <person name="Tomsovsky M."/>
            <person name="Tulloss R.E."/>
            <person name="Uehling J."/>
            <person name="Grigoriev I.V."/>
            <person name="Vagvolgyi C."/>
            <person name="Papp T."/>
            <person name="Martin F.M."/>
            <person name="Miettinen O."/>
            <person name="Hibbett D.S."/>
            <person name="Nagy L.G."/>
        </authorList>
    </citation>
    <scope>NUCLEOTIDE SEQUENCE [LARGE SCALE GENOMIC DNA]</scope>
    <source>
        <strain evidence="2 3">CBS 962.96</strain>
    </source>
</reference>
<feature type="region of interest" description="Disordered" evidence="1">
    <location>
        <begin position="1"/>
        <end position="79"/>
    </location>
</feature>
<evidence type="ECO:0000313" key="2">
    <source>
        <dbReference type="EMBL" id="THU83286.1"/>
    </source>
</evidence>
<accession>A0A4S8L415</accession>
<feature type="compositionally biased region" description="Basic residues" evidence="1">
    <location>
        <begin position="1"/>
        <end position="21"/>
    </location>
</feature>
<organism evidence="2 3">
    <name type="scientific">Dendrothele bispora (strain CBS 962.96)</name>
    <dbReference type="NCBI Taxonomy" id="1314807"/>
    <lineage>
        <taxon>Eukaryota</taxon>
        <taxon>Fungi</taxon>
        <taxon>Dikarya</taxon>
        <taxon>Basidiomycota</taxon>
        <taxon>Agaricomycotina</taxon>
        <taxon>Agaricomycetes</taxon>
        <taxon>Agaricomycetidae</taxon>
        <taxon>Agaricales</taxon>
        <taxon>Agaricales incertae sedis</taxon>
        <taxon>Dendrothele</taxon>
    </lineage>
</organism>
<gene>
    <name evidence="2" type="ORF">K435DRAFT_871448</name>
</gene>
<dbReference type="OrthoDB" id="3067692at2759"/>
<evidence type="ECO:0000256" key="1">
    <source>
        <dbReference type="SAM" id="MobiDB-lite"/>
    </source>
</evidence>
<dbReference type="Proteomes" id="UP000297245">
    <property type="component" value="Unassembled WGS sequence"/>
</dbReference>
<keyword evidence="3" id="KW-1185">Reference proteome</keyword>
<dbReference type="EMBL" id="ML179673">
    <property type="protein sequence ID" value="THU83286.1"/>
    <property type="molecule type" value="Genomic_DNA"/>
</dbReference>
<proteinExistence type="predicted"/>
<dbReference type="AlphaFoldDB" id="A0A4S8L415"/>
<protein>
    <submittedName>
        <fullName evidence="2">Uncharacterized protein</fullName>
    </submittedName>
</protein>